<keyword evidence="2" id="KW-1185">Reference proteome</keyword>
<dbReference type="Proteomes" id="UP001185737">
    <property type="component" value="Unassembled WGS sequence"/>
</dbReference>
<dbReference type="RefSeq" id="WP_283331745.1">
    <property type="nucleotide sequence ID" value="NZ_JAWLKA010000001.1"/>
</dbReference>
<dbReference type="InterPro" id="IPR023393">
    <property type="entry name" value="START-like_dom_sf"/>
</dbReference>
<evidence type="ECO:0000313" key="1">
    <source>
        <dbReference type="EMBL" id="MDV6279287.1"/>
    </source>
</evidence>
<accession>A0ABU4C7A7</accession>
<name>A0ABU4C7A7_RHOJO</name>
<sequence length="131" mass="15037">MTDVVTVDEHGRYRLRLERHLDHARSEVWRALTSVRCPPRLAQVAPRADPPRLLEYRTGDTAVRWEIADDGRAGSVLVFTQVCGSRQDGVDEMGWWLTALEVLGEWLDGDTHTDFPRRARCMIERCRCAFG</sequence>
<organism evidence="1 2">
    <name type="scientific">Rhodococcus jostii</name>
    <dbReference type="NCBI Taxonomy" id="132919"/>
    <lineage>
        <taxon>Bacteria</taxon>
        <taxon>Bacillati</taxon>
        <taxon>Actinomycetota</taxon>
        <taxon>Actinomycetes</taxon>
        <taxon>Mycobacteriales</taxon>
        <taxon>Nocardiaceae</taxon>
        <taxon>Rhodococcus</taxon>
    </lineage>
</organism>
<gene>
    <name evidence="1" type="ORF">R3Q59_02030</name>
</gene>
<dbReference type="Gene3D" id="3.30.530.20">
    <property type="match status" value="1"/>
</dbReference>
<protein>
    <submittedName>
        <fullName evidence="1">Uncharacterized protein</fullName>
    </submittedName>
</protein>
<dbReference type="SUPFAM" id="SSF55961">
    <property type="entry name" value="Bet v1-like"/>
    <property type="match status" value="1"/>
</dbReference>
<proteinExistence type="predicted"/>
<evidence type="ECO:0000313" key="2">
    <source>
        <dbReference type="Proteomes" id="UP001185737"/>
    </source>
</evidence>
<comment type="caution">
    <text evidence="1">The sequence shown here is derived from an EMBL/GenBank/DDBJ whole genome shotgun (WGS) entry which is preliminary data.</text>
</comment>
<dbReference type="EMBL" id="JAWLKA010000001">
    <property type="protein sequence ID" value="MDV6279287.1"/>
    <property type="molecule type" value="Genomic_DNA"/>
</dbReference>
<reference evidence="1 2" key="1">
    <citation type="submission" date="2023-10" db="EMBL/GenBank/DDBJ databases">
        <title>Development of a sustainable strategy for remediation of hydrocarbon-contaminated territories based on the waste exchange concept.</title>
        <authorList>
            <person name="Krivoruchko A."/>
        </authorList>
    </citation>
    <scope>NUCLEOTIDE SEQUENCE [LARGE SCALE GENOMIC DNA]</scope>
    <source>
        <strain evidence="1 2">IEGM 60</strain>
    </source>
</reference>